<gene>
    <name evidence="2" type="ORF">HCDG_05089</name>
</gene>
<name>C6HGJ8_AJECH</name>
<dbReference type="VEuPathDB" id="FungiDB:HCDG_05089"/>
<dbReference type="HOGENOM" id="CLU_2249284_0_0_1"/>
<evidence type="ECO:0000313" key="3">
    <source>
        <dbReference type="Proteomes" id="UP000002624"/>
    </source>
</evidence>
<dbReference type="Proteomes" id="UP000002624">
    <property type="component" value="Unassembled WGS sequence"/>
</dbReference>
<accession>C6HGJ8</accession>
<feature type="region of interest" description="Disordered" evidence="1">
    <location>
        <begin position="48"/>
        <end position="87"/>
    </location>
</feature>
<protein>
    <submittedName>
        <fullName evidence="2">Uncharacterized protein</fullName>
    </submittedName>
</protein>
<organism evidence="2 3">
    <name type="scientific">Ajellomyces capsulatus (strain H143)</name>
    <name type="common">Darling's disease fungus</name>
    <name type="synonym">Histoplasma capsulatum</name>
    <dbReference type="NCBI Taxonomy" id="544712"/>
    <lineage>
        <taxon>Eukaryota</taxon>
        <taxon>Fungi</taxon>
        <taxon>Dikarya</taxon>
        <taxon>Ascomycota</taxon>
        <taxon>Pezizomycotina</taxon>
        <taxon>Eurotiomycetes</taxon>
        <taxon>Eurotiomycetidae</taxon>
        <taxon>Onygenales</taxon>
        <taxon>Ajellomycetaceae</taxon>
        <taxon>Histoplasma</taxon>
    </lineage>
</organism>
<feature type="compositionally biased region" description="Polar residues" evidence="1">
    <location>
        <begin position="72"/>
        <end position="86"/>
    </location>
</feature>
<reference evidence="3" key="1">
    <citation type="submission" date="2009-05" db="EMBL/GenBank/DDBJ databases">
        <title>The genome sequence of Ajellomyces capsulatus strain H143.</title>
        <authorList>
            <person name="Champion M."/>
            <person name="Cuomo C.A."/>
            <person name="Ma L.-J."/>
            <person name="Henn M.R."/>
            <person name="Sil A."/>
            <person name="Goldman B."/>
            <person name="Young S.K."/>
            <person name="Kodira C.D."/>
            <person name="Zeng Q."/>
            <person name="Koehrsen M."/>
            <person name="Alvarado L."/>
            <person name="Berlin A.M."/>
            <person name="Borenstein D."/>
            <person name="Chen Z."/>
            <person name="Engels R."/>
            <person name="Freedman E."/>
            <person name="Gellesch M."/>
            <person name="Goldberg J."/>
            <person name="Griggs A."/>
            <person name="Gujja S."/>
            <person name="Heiman D.I."/>
            <person name="Hepburn T.A."/>
            <person name="Howarth C."/>
            <person name="Jen D."/>
            <person name="Larson L."/>
            <person name="Lewis B."/>
            <person name="Mehta T."/>
            <person name="Park D."/>
            <person name="Pearson M."/>
            <person name="Roberts A."/>
            <person name="Saif S."/>
            <person name="Shea T.D."/>
            <person name="Shenoy N."/>
            <person name="Sisk P."/>
            <person name="Stolte C."/>
            <person name="Sykes S."/>
            <person name="Walk T."/>
            <person name="White J."/>
            <person name="Yandava C."/>
            <person name="Klein B."/>
            <person name="McEwen J.G."/>
            <person name="Puccia R."/>
            <person name="Goldman G.H."/>
            <person name="Felipe M.S."/>
            <person name="Nino-Vega G."/>
            <person name="San-Blas G."/>
            <person name="Taylor J.W."/>
            <person name="Mendoza L."/>
            <person name="Galagan J.E."/>
            <person name="Nusbaum C."/>
            <person name="Birren B.W."/>
        </authorList>
    </citation>
    <scope>NUCLEOTIDE SEQUENCE [LARGE SCALE GENOMIC DNA]</scope>
    <source>
        <strain evidence="3">H143</strain>
    </source>
</reference>
<dbReference type="EMBL" id="GG692426">
    <property type="protein sequence ID" value="EER40500.1"/>
    <property type="molecule type" value="Genomic_DNA"/>
</dbReference>
<dbReference type="OMA" id="KREKARW"/>
<sequence>MSVILKSYPLSANLPPLPPIQAEPSQNGELVMLANPFQHSALIQDGERHLQGQSPLSQDEEEFQAMKRKTSGKQATQHQPLSSSFSIPKREKARWLFQSDAVVN</sequence>
<evidence type="ECO:0000256" key="1">
    <source>
        <dbReference type="SAM" id="MobiDB-lite"/>
    </source>
</evidence>
<evidence type="ECO:0000313" key="2">
    <source>
        <dbReference type="EMBL" id="EER40500.1"/>
    </source>
</evidence>
<proteinExistence type="predicted"/>
<dbReference type="AlphaFoldDB" id="C6HGJ8"/>